<keyword evidence="2" id="KW-0813">Transport</keyword>
<feature type="domain" description="VHS" evidence="6">
    <location>
        <begin position="59"/>
        <end position="189"/>
    </location>
</feature>
<reference evidence="8" key="2">
    <citation type="submission" date="2023-05" db="EMBL/GenBank/DDBJ databases">
        <authorList>
            <consortium name="Lawrence Berkeley National Laboratory"/>
            <person name="Steindorff A."/>
            <person name="Hensen N."/>
            <person name="Bonometti L."/>
            <person name="Westerberg I."/>
            <person name="Brannstrom I.O."/>
            <person name="Guillou S."/>
            <person name="Cros-Aarteil S."/>
            <person name="Calhoun S."/>
            <person name="Haridas S."/>
            <person name="Kuo A."/>
            <person name="Mondo S."/>
            <person name="Pangilinan J."/>
            <person name="Riley R."/>
            <person name="Labutti K."/>
            <person name="Andreopoulos B."/>
            <person name="Lipzen A."/>
            <person name="Chen C."/>
            <person name="Yanf M."/>
            <person name="Daum C."/>
            <person name="Ng V."/>
            <person name="Clum A."/>
            <person name="Ohm R."/>
            <person name="Martin F."/>
            <person name="Silar P."/>
            <person name="Natvig D."/>
            <person name="Lalanne C."/>
            <person name="Gautier V."/>
            <person name="Ament-Velasquez S.L."/>
            <person name="Kruys A."/>
            <person name="Hutchinson M.I."/>
            <person name="Powell A.J."/>
            <person name="Barry K."/>
            <person name="Miller A.N."/>
            <person name="Grigoriev I.V."/>
            <person name="Debuchy R."/>
            <person name="Gladieux P."/>
            <person name="Thoren M.H."/>
            <person name="Johannesson H."/>
        </authorList>
    </citation>
    <scope>NUCLEOTIDE SEQUENCE</scope>
    <source>
        <strain evidence="8">CBS 990.96</strain>
    </source>
</reference>
<evidence type="ECO:0000313" key="9">
    <source>
        <dbReference type="Proteomes" id="UP001301958"/>
    </source>
</evidence>
<dbReference type="GO" id="GO:0051666">
    <property type="term" value="P:actin cortical patch localization"/>
    <property type="evidence" value="ECO:0007669"/>
    <property type="project" value="TreeGrafter"/>
</dbReference>
<dbReference type="EMBL" id="MU865477">
    <property type="protein sequence ID" value="KAK4222344.1"/>
    <property type="molecule type" value="Genomic_DNA"/>
</dbReference>
<evidence type="ECO:0000259" key="6">
    <source>
        <dbReference type="PROSITE" id="PS50179"/>
    </source>
</evidence>
<dbReference type="PROSITE" id="PS50909">
    <property type="entry name" value="GAT"/>
    <property type="match status" value="1"/>
</dbReference>
<evidence type="ECO:0000259" key="7">
    <source>
        <dbReference type="PROSITE" id="PS50909"/>
    </source>
</evidence>
<name>A0AAN6YNG0_9PEZI</name>
<dbReference type="InterPro" id="IPR008942">
    <property type="entry name" value="ENTH_VHS"/>
</dbReference>
<keyword evidence="4" id="KW-0175">Coiled coil</keyword>
<dbReference type="Pfam" id="PF03127">
    <property type="entry name" value="GAT"/>
    <property type="match status" value="1"/>
</dbReference>
<dbReference type="AlphaFoldDB" id="A0AAN6YNG0"/>
<dbReference type="InterPro" id="IPR004152">
    <property type="entry name" value="GAT_dom"/>
</dbReference>
<feature type="compositionally biased region" description="Low complexity" evidence="5">
    <location>
        <begin position="344"/>
        <end position="357"/>
    </location>
</feature>
<dbReference type="SUPFAM" id="SSF89009">
    <property type="entry name" value="GAT-like domain"/>
    <property type="match status" value="1"/>
</dbReference>
<dbReference type="GO" id="GO:0030479">
    <property type="term" value="C:actin cortical patch"/>
    <property type="evidence" value="ECO:0007669"/>
    <property type="project" value="TreeGrafter"/>
</dbReference>
<evidence type="ECO:0000256" key="1">
    <source>
        <dbReference type="ARBA" id="ARBA00011446"/>
    </source>
</evidence>
<keyword evidence="3" id="KW-0653">Protein transport</keyword>
<evidence type="ECO:0008006" key="10">
    <source>
        <dbReference type="Google" id="ProtNLM"/>
    </source>
</evidence>
<feature type="region of interest" description="Disordered" evidence="5">
    <location>
        <begin position="210"/>
        <end position="241"/>
    </location>
</feature>
<dbReference type="Gene3D" id="1.20.58.160">
    <property type="match status" value="1"/>
</dbReference>
<dbReference type="GO" id="GO:0035091">
    <property type="term" value="F:phosphatidylinositol binding"/>
    <property type="evidence" value="ECO:0007669"/>
    <property type="project" value="InterPro"/>
</dbReference>
<reference evidence="8" key="1">
    <citation type="journal article" date="2023" name="Mol. Phylogenet. Evol.">
        <title>Genome-scale phylogeny and comparative genomics of the fungal order Sordariales.</title>
        <authorList>
            <person name="Hensen N."/>
            <person name="Bonometti L."/>
            <person name="Westerberg I."/>
            <person name="Brannstrom I.O."/>
            <person name="Guillou S."/>
            <person name="Cros-Aarteil S."/>
            <person name="Calhoun S."/>
            <person name="Haridas S."/>
            <person name="Kuo A."/>
            <person name="Mondo S."/>
            <person name="Pangilinan J."/>
            <person name="Riley R."/>
            <person name="LaButti K."/>
            <person name="Andreopoulos B."/>
            <person name="Lipzen A."/>
            <person name="Chen C."/>
            <person name="Yan M."/>
            <person name="Daum C."/>
            <person name="Ng V."/>
            <person name="Clum A."/>
            <person name="Steindorff A."/>
            <person name="Ohm R.A."/>
            <person name="Martin F."/>
            <person name="Silar P."/>
            <person name="Natvig D.O."/>
            <person name="Lalanne C."/>
            <person name="Gautier V."/>
            <person name="Ament-Velasquez S.L."/>
            <person name="Kruys A."/>
            <person name="Hutchinson M.I."/>
            <person name="Powell A.J."/>
            <person name="Barry K."/>
            <person name="Miller A.N."/>
            <person name="Grigoriev I.V."/>
            <person name="Debuchy R."/>
            <person name="Gladieux P."/>
            <person name="Hiltunen Thoren M."/>
            <person name="Johannesson H."/>
        </authorList>
    </citation>
    <scope>NUCLEOTIDE SEQUENCE</scope>
    <source>
        <strain evidence="8">CBS 990.96</strain>
    </source>
</reference>
<dbReference type="Gene3D" id="1.25.40.90">
    <property type="match status" value="1"/>
</dbReference>
<proteinExistence type="predicted"/>
<evidence type="ECO:0000256" key="5">
    <source>
        <dbReference type="SAM" id="MobiDB-lite"/>
    </source>
</evidence>
<accession>A0AAN6YNG0</accession>
<keyword evidence="9" id="KW-1185">Reference proteome</keyword>
<sequence length="544" mass="57649">MMKGFSMNKVLGTIKKRNTDGDLPFFVAASSSDNPTLSADPENDTPEGIANRCVKSFCESRGSASGDDVVFLPAIVEAAVASPAAATECARLIRKFLGRDYWTKPSYQYNAIMLIRILCDNPGQSFTRNLDKKFVDTTKELLKSGRDVSVRQMLMETLDSFENTKGYDEGLALIIEMWRKEKEKAYRAYGVSSKSRTVYVPPFQGQYQHSGYQQGAGGPYQQGPYQQPHRSRSSGKSLPDPVELANRLEEARTSAKLLEQVVANTPPTEVLDNELIREFSDRCSGAAKSIQGYLSATNPAPDNDTMENLIDTNEQLQQALNHHRRAVLQARKHLGLGQGDNDRSSTSLPSASPISSLEYRPDVPPKAIGSGQGGSGFGVGGAGGMGARGGSGGGSGSGSSSEGKGKKAAKSLDPYHAAAVAGPSGSRRHSDASSSNLDPFRDPAPEQSSSSARVAGDDAPRLSYEPFHPGFGGSSGGGAAAAADSSSRPPRRTDALAEPVTPVSDDGYDDERRRAPSGGGGGQPAYGGASHLQPAKDPGSVYRY</sequence>
<dbReference type="GO" id="GO:0007034">
    <property type="term" value="P:vacuolar transport"/>
    <property type="evidence" value="ECO:0007669"/>
    <property type="project" value="UniProtKB-ARBA"/>
</dbReference>
<dbReference type="GO" id="GO:0006897">
    <property type="term" value="P:endocytosis"/>
    <property type="evidence" value="ECO:0007669"/>
    <property type="project" value="InterPro"/>
</dbReference>
<evidence type="ECO:0000256" key="4">
    <source>
        <dbReference type="SAM" id="Coils"/>
    </source>
</evidence>
<dbReference type="InterPro" id="IPR002014">
    <property type="entry name" value="VHS_dom"/>
</dbReference>
<protein>
    <recommendedName>
        <fullName evidence="10">GAT domain-containing protein</fullName>
    </recommendedName>
</protein>
<dbReference type="SUPFAM" id="SSF48464">
    <property type="entry name" value="ENTH/VHS domain"/>
    <property type="match status" value="1"/>
</dbReference>
<dbReference type="GO" id="GO:0015031">
    <property type="term" value="P:protein transport"/>
    <property type="evidence" value="ECO:0007669"/>
    <property type="project" value="UniProtKB-KW"/>
</dbReference>
<dbReference type="Proteomes" id="UP001301958">
    <property type="component" value="Unassembled WGS sequence"/>
</dbReference>
<dbReference type="GO" id="GO:0007015">
    <property type="term" value="P:actin filament organization"/>
    <property type="evidence" value="ECO:0007669"/>
    <property type="project" value="InterPro"/>
</dbReference>
<gene>
    <name evidence="8" type="ORF">QBC38DRAFT_375314</name>
</gene>
<organism evidence="8 9">
    <name type="scientific">Podospora fimiseda</name>
    <dbReference type="NCBI Taxonomy" id="252190"/>
    <lineage>
        <taxon>Eukaryota</taxon>
        <taxon>Fungi</taxon>
        <taxon>Dikarya</taxon>
        <taxon>Ascomycota</taxon>
        <taxon>Pezizomycotina</taxon>
        <taxon>Sordariomycetes</taxon>
        <taxon>Sordariomycetidae</taxon>
        <taxon>Sordariales</taxon>
        <taxon>Podosporaceae</taxon>
        <taxon>Podospora</taxon>
    </lineage>
</organism>
<dbReference type="PANTHER" id="PTHR47789:SF2">
    <property type="entry name" value="VHS DOMAIN-CONTAINING PROTEIN"/>
    <property type="match status" value="1"/>
</dbReference>
<feature type="domain" description="GAT" evidence="7">
    <location>
        <begin position="239"/>
        <end position="328"/>
    </location>
</feature>
<evidence type="ECO:0000256" key="2">
    <source>
        <dbReference type="ARBA" id="ARBA00022448"/>
    </source>
</evidence>
<feature type="coiled-coil region" evidence="4">
    <location>
        <begin position="306"/>
        <end position="333"/>
    </location>
</feature>
<dbReference type="InterPro" id="IPR045007">
    <property type="entry name" value="LSB5"/>
</dbReference>
<comment type="subunit">
    <text evidence="1">Component of the ESCRT-0 complex composed of HSE1 and VPS27.</text>
</comment>
<dbReference type="GO" id="GO:0043130">
    <property type="term" value="F:ubiquitin binding"/>
    <property type="evidence" value="ECO:0007669"/>
    <property type="project" value="InterPro"/>
</dbReference>
<evidence type="ECO:0000313" key="8">
    <source>
        <dbReference type="EMBL" id="KAK4222344.1"/>
    </source>
</evidence>
<feature type="region of interest" description="Disordered" evidence="5">
    <location>
        <begin position="335"/>
        <end position="544"/>
    </location>
</feature>
<feature type="compositionally biased region" description="Gly residues" evidence="5">
    <location>
        <begin position="470"/>
        <end position="479"/>
    </location>
</feature>
<evidence type="ECO:0000256" key="3">
    <source>
        <dbReference type="ARBA" id="ARBA00022927"/>
    </source>
</evidence>
<dbReference type="PROSITE" id="PS50179">
    <property type="entry name" value="VHS"/>
    <property type="match status" value="1"/>
</dbReference>
<comment type="caution">
    <text evidence="8">The sequence shown here is derived from an EMBL/GenBank/DDBJ whole genome shotgun (WGS) entry which is preliminary data.</text>
</comment>
<dbReference type="InterPro" id="IPR038425">
    <property type="entry name" value="GAT_sf"/>
</dbReference>
<dbReference type="PANTHER" id="PTHR47789">
    <property type="entry name" value="LAS SEVENTEEN-BINDING PROTEIN 5"/>
    <property type="match status" value="1"/>
</dbReference>
<feature type="compositionally biased region" description="Gly residues" evidence="5">
    <location>
        <begin position="370"/>
        <end position="397"/>
    </location>
</feature>
<dbReference type="CDD" id="cd21383">
    <property type="entry name" value="GAT_GGA_Tom1-like"/>
    <property type="match status" value="1"/>
</dbReference>